<feature type="region of interest" description="Disordered" evidence="1">
    <location>
        <begin position="164"/>
        <end position="241"/>
    </location>
</feature>
<keyword evidence="4" id="KW-1185">Reference proteome</keyword>
<dbReference type="GeneID" id="20674267"/>
<evidence type="ECO:0008006" key="5">
    <source>
        <dbReference type="Google" id="ProtNLM"/>
    </source>
</evidence>
<accession>W4K316</accession>
<name>W4K316_HETIT</name>
<organism evidence="3 4">
    <name type="scientific">Heterobasidion irregulare (strain TC 32-1)</name>
    <dbReference type="NCBI Taxonomy" id="747525"/>
    <lineage>
        <taxon>Eukaryota</taxon>
        <taxon>Fungi</taxon>
        <taxon>Dikarya</taxon>
        <taxon>Basidiomycota</taxon>
        <taxon>Agaricomycotina</taxon>
        <taxon>Agaricomycetes</taxon>
        <taxon>Russulales</taxon>
        <taxon>Bondarzewiaceae</taxon>
        <taxon>Heterobasidion</taxon>
        <taxon>Heterobasidion annosum species complex</taxon>
    </lineage>
</organism>
<sequence>MVHLSAFLVALVAVSTTTVHAAPGPLTKRIAQTISDSTKKWEAACDTAGGAQQCNSIAVTAFGTLLAAAGPCDQQDNADKMIDLAKQLNSDADMIKFAQIFAQQPRNTPTSQSVPYCQTAPKNAELNGLYQCQFAGANPKTFVGGTAVGGAGTVPLGMSAPLSPAGSCPAHPAGPIADGTQLADQVSSSGAGSSAGSSNSTSGSDSGNSTDSGASGSSDGSGDEDSGDDSQCGDAPATAPATATVTATVTVTVTAGGASATATAAPTSNSSSTASSANSSFLLQNGEDAQALNKKFSSLDANSTCTEGDQACIGTAFAQCVGGAFVQTQCSSTLVCAALPLVNKAGTTIACTTQADAASRIAATGATGGIAGDSSSAAFSSSPASSDAGSSSASASASAAGAGATFAATSGSGSGFLLQNGKDAQALNKQFQSLTADSSCTDGQNACIGDAFAQCVGGAFVQSQCGSGLTCAALPLVNSAGTSIACVTQAEAASRIAATGATGGVTGN</sequence>
<dbReference type="HOGENOM" id="CLU_038844_0_0_1"/>
<evidence type="ECO:0000256" key="1">
    <source>
        <dbReference type="SAM" id="MobiDB-lite"/>
    </source>
</evidence>
<dbReference type="EMBL" id="KI925460">
    <property type="protein sequence ID" value="ETW80213.1"/>
    <property type="molecule type" value="Genomic_DNA"/>
</dbReference>
<reference evidence="3 4" key="1">
    <citation type="journal article" date="2012" name="New Phytol.">
        <title>Insight into trade-off between wood decay and parasitism from the genome of a fungal forest pathogen.</title>
        <authorList>
            <person name="Olson A."/>
            <person name="Aerts A."/>
            <person name="Asiegbu F."/>
            <person name="Belbahri L."/>
            <person name="Bouzid O."/>
            <person name="Broberg A."/>
            <person name="Canback B."/>
            <person name="Coutinho P.M."/>
            <person name="Cullen D."/>
            <person name="Dalman K."/>
            <person name="Deflorio G."/>
            <person name="van Diepen L.T."/>
            <person name="Dunand C."/>
            <person name="Duplessis S."/>
            <person name="Durling M."/>
            <person name="Gonthier P."/>
            <person name="Grimwood J."/>
            <person name="Fossdal C.G."/>
            <person name="Hansson D."/>
            <person name="Henrissat B."/>
            <person name="Hietala A."/>
            <person name="Himmelstrand K."/>
            <person name="Hoffmeister D."/>
            <person name="Hogberg N."/>
            <person name="James T.Y."/>
            <person name="Karlsson M."/>
            <person name="Kohler A."/>
            <person name="Kues U."/>
            <person name="Lee Y.H."/>
            <person name="Lin Y.C."/>
            <person name="Lind M."/>
            <person name="Lindquist E."/>
            <person name="Lombard V."/>
            <person name="Lucas S."/>
            <person name="Lunden K."/>
            <person name="Morin E."/>
            <person name="Murat C."/>
            <person name="Park J."/>
            <person name="Raffaello T."/>
            <person name="Rouze P."/>
            <person name="Salamov A."/>
            <person name="Schmutz J."/>
            <person name="Solheim H."/>
            <person name="Stahlberg J."/>
            <person name="Velez H."/>
            <person name="de Vries R.P."/>
            <person name="Wiebenga A."/>
            <person name="Woodward S."/>
            <person name="Yakovlev I."/>
            <person name="Garbelotto M."/>
            <person name="Martin F."/>
            <person name="Grigoriev I.V."/>
            <person name="Stenlid J."/>
        </authorList>
    </citation>
    <scope>NUCLEOTIDE SEQUENCE [LARGE SCALE GENOMIC DNA]</scope>
    <source>
        <strain evidence="3 4">TC 32-1</strain>
    </source>
</reference>
<proteinExistence type="predicted"/>
<dbReference type="Proteomes" id="UP000030671">
    <property type="component" value="Unassembled WGS sequence"/>
</dbReference>
<dbReference type="RefSeq" id="XP_009548721.1">
    <property type="nucleotide sequence ID" value="XM_009550426.1"/>
</dbReference>
<evidence type="ECO:0000313" key="4">
    <source>
        <dbReference type="Proteomes" id="UP000030671"/>
    </source>
</evidence>
<evidence type="ECO:0000313" key="3">
    <source>
        <dbReference type="EMBL" id="ETW80213.1"/>
    </source>
</evidence>
<dbReference type="InParanoid" id="W4K316"/>
<dbReference type="OrthoDB" id="2362516at2759"/>
<feature type="chain" id="PRO_5004844049" description="Carbohydrate-binding module family 19 domain-containing protein" evidence="2">
    <location>
        <begin position="22"/>
        <end position="508"/>
    </location>
</feature>
<protein>
    <recommendedName>
        <fullName evidence="5">Carbohydrate-binding module family 19 domain-containing protein</fullName>
    </recommendedName>
</protein>
<dbReference type="KEGG" id="hir:HETIRDRAFT_428372"/>
<gene>
    <name evidence="3" type="ORF">HETIRDRAFT_428372</name>
</gene>
<keyword evidence="2" id="KW-0732">Signal</keyword>
<feature type="signal peptide" evidence="2">
    <location>
        <begin position="1"/>
        <end position="21"/>
    </location>
</feature>
<dbReference type="AlphaFoldDB" id="W4K316"/>
<feature type="compositionally biased region" description="Low complexity" evidence="1">
    <location>
        <begin position="187"/>
        <end position="220"/>
    </location>
</feature>
<evidence type="ECO:0000256" key="2">
    <source>
        <dbReference type="SAM" id="SignalP"/>
    </source>
</evidence>
<dbReference type="eggNOG" id="ENOG502SGXN">
    <property type="taxonomic scope" value="Eukaryota"/>
</dbReference>